<reference evidence="1" key="2">
    <citation type="journal article" date="2021" name="PeerJ">
        <title>Extensive microbial diversity within the chicken gut microbiome revealed by metagenomics and culture.</title>
        <authorList>
            <person name="Gilroy R."/>
            <person name="Ravi A."/>
            <person name="Getino M."/>
            <person name="Pursley I."/>
            <person name="Horton D.L."/>
            <person name="Alikhan N.F."/>
            <person name="Baker D."/>
            <person name="Gharbi K."/>
            <person name="Hall N."/>
            <person name="Watson M."/>
            <person name="Adriaenssens E.M."/>
            <person name="Foster-Nyarko E."/>
            <person name="Jarju S."/>
            <person name="Secka A."/>
            <person name="Antonio M."/>
            <person name="Oren A."/>
            <person name="Chaudhuri R.R."/>
            <person name="La Ragione R."/>
            <person name="Hildebrand F."/>
            <person name="Pallen M.J."/>
        </authorList>
    </citation>
    <scope>NUCLEOTIDE SEQUENCE</scope>
    <source>
        <strain evidence="1">CHK190-19873</strain>
    </source>
</reference>
<sequence length="158" mass="17765">MYPRKHSADFLFLLIIFGFFAVLAFSTVVLGAGFYRSAVSNSQKLASVDMAAGYIAEKLRQTDETGSFSVEEFGDSQALALRSQYNGETFITWIYTWDDTLRELFVREDADINPEMGTALADISRLLVTPISDSLYKLQAENNDGDRTELYISPRALY</sequence>
<name>A0A9D1EPY4_9FIRM</name>
<dbReference type="Pfam" id="PF16152">
    <property type="entry name" value="DUF4860"/>
    <property type="match status" value="1"/>
</dbReference>
<gene>
    <name evidence="1" type="ORF">IAB44_00430</name>
</gene>
<dbReference type="InterPro" id="IPR032340">
    <property type="entry name" value="DUF4860"/>
</dbReference>
<organism evidence="1 2">
    <name type="scientific">Candidatus Limivivens intestinipullorum</name>
    <dbReference type="NCBI Taxonomy" id="2840858"/>
    <lineage>
        <taxon>Bacteria</taxon>
        <taxon>Bacillati</taxon>
        <taxon>Bacillota</taxon>
        <taxon>Clostridia</taxon>
        <taxon>Lachnospirales</taxon>
        <taxon>Lachnospiraceae</taxon>
        <taxon>Lachnospiraceae incertae sedis</taxon>
        <taxon>Candidatus Limivivens</taxon>
    </lineage>
</organism>
<comment type="caution">
    <text evidence="1">The sequence shown here is derived from an EMBL/GenBank/DDBJ whole genome shotgun (WGS) entry which is preliminary data.</text>
</comment>
<evidence type="ECO:0000313" key="2">
    <source>
        <dbReference type="Proteomes" id="UP000823935"/>
    </source>
</evidence>
<dbReference type="Proteomes" id="UP000823935">
    <property type="component" value="Unassembled WGS sequence"/>
</dbReference>
<evidence type="ECO:0000313" key="1">
    <source>
        <dbReference type="EMBL" id="HIS30009.1"/>
    </source>
</evidence>
<dbReference type="EMBL" id="DVIQ01000003">
    <property type="protein sequence ID" value="HIS30009.1"/>
    <property type="molecule type" value="Genomic_DNA"/>
</dbReference>
<reference evidence="1" key="1">
    <citation type="submission" date="2020-10" db="EMBL/GenBank/DDBJ databases">
        <authorList>
            <person name="Gilroy R."/>
        </authorList>
    </citation>
    <scope>NUCLEOTIDE SEQUENCE</scope>
    <source>
        <strain evidence="1">CHK190-19873</strain>
    </source>
</reference>
<protein>
    <submittedName>
        <fullName evidence="1">DUF4860 domain-containing protein</fullName>
    </submittedName>
</protein>
<proteinExistence type="predicted"/>
<dbReference type="AlphaFoldDB" id="A0A9D1EPY4"/>
<accession>A0A9D1EPY4</accession>